<feature type="chain" id="PRO_5034180469" description="Rhodopsin domain-containing protein" evidence="7">
    <location>
        <begin position="24"/>
        <end position="331"/>
    </location>
</feature>
<proteinExistence type="inferred from homology"/>
<evidence type="ECO:0000313" key="10">
    <source>
        <dbReference type="Proteomes" id="UP000566819"/>
    </source>
</evidence>
<keyword evidence="10" id="KW-1185">Reference proteome</keyword>
<evidence type="ECO:0000256" key="4">
    <source>
        <dbReference type="ARBA" id="ARBA00023136"/>
    </source>
</evidence>
<keyword evidence="2 6" id="KW-0812">Transmembrane</keyword>
<evidence type="ECO:0000256" key="7">
    <source>
        <dbReference type="SAM" id="SignalP"/>
    </source>
</evidence>
<evidence type="ECO:0000256" key="1">
    <source>
        <dbReference type="ARBA" id="ARBA00004141"/>
    </source>
</evidence>
<comment type="subcellular location">
    <subcellularLocation>
        <location evidence="1">Membrane</location>
        <topology evidence="1">Multi-pass membrane protein</topology>
    </subcellularLocation>
</comment>
<keyword evidence="3 6" id="KW-1133">Transmembrane helix</keyword>
<feature type="transmembrane region" description="Helical" evidence="6">
    <location>
        <begin position="106"/>
        <end position="130"/>
    </location>
</feature>
<evidence type="ECO:0000259" key="8">
    <source>
        <dbReference type="Pfam" id="PF20684"/>
    </source>
</evidence>
<comment type="caution">
    <text evidence="9">The sequence shown here is derived from an EMBL/GenBank/DDBJ whole genome shotgun (WGS) entry which is preliminary data.</text>
</comment>
<feature type="transmembrane region" description="Helical" evidence="6">
    <location>
        <begin position="178"/>
        <end position="201"/>
    </location>
</feature>
<evidence type="ECO:0000256" key="5">
    <source>
        <dbReference type="ARBA" id="ARBA00038359"/>
    </source>
</evidence>
<dbReference type="OrthoDB" id="5421689at2759"/>
<evidence type="ECO:0000313" key="9">
    <source>
        <dbReference type="EMBL" id="KAF4635842.1"/>
    </source>
</evidence>
<dbReference type="GO" id="GO:0016020">
    <property type="term" value="C:membrane"/>
    <property type="evidence" value="ECO:0007669"/>
    <property type="project" value="UniProtKB-SubCell"/>
</dbReference>
<dbReference type="InterPro" id="IPR049326">
    <property type="entry name" value="Rhodopsin_dom_fungi"/>
</dbReference>
<accession>A0A8H4RWM2</accession>
<sequence>MKQWWILRISILLVFLLYLLCFASPLPHAGEHEDYDWGADPATILEGVEEVVDEEVGIQGPEKGLQRMTSILFGVVVILEVFLICRPVSADWDKKAGGTCGNQVASYLALEVIGLLLDLAILLVPVPYIWGLKMRRSNKLKITITFTIGMLVFIITALRLQALNMVNAEDFTYSKGYLGLLSVIGASLGVIFCCATCVPAACNRCCDSRKALPHRLDAIHKHVVHGRVNTKTVIGRSEPRKDSRVVNSLCDEENAIVDSGTGMNPPQLDAVLSRLAEDESNEVDVGRQAVPTITHDFYEWNPSRDTSDMLFLRANYIPTAPYHGITRSWSI</sequence>
<evidence type="ECO:0000256" key="3">
    <source>
        <dbReference type="ARBA" id="ARBA00022989"/>
    </source>
</evidence>
<feature type="signal peptide" evidence="7">
    <location>
        <begin position="1"/>
        <end position="23"/>
    </location>
</feature>
<protein>
    <recommendedName>
        <fullName evidence="8">Rhodopsin domain-containing protein</fullName>
    </recommendedName>
</protein>
<gene>
    <name evidence="9" type="ORF">G7Y89_g2252</name>
</gene>
<organism evidence="9 10">
    <name type="scientific">Cudoniella acicularis</name>
    <dbReference type="NCBI Taxonomy" id="354080"/>
    <lineage>
        <taxon>Eukaryota</taxon>
        <taxon>Fungi</taxon>
        <taxon>Dikarya</taxon>
        <taxon>Ascomycota</taxon>
        <taxon>Pezizomycotina</taxon>
        <taxon>Leotiomycetes</taxon>
        <taxon>Helotiales</taxon>
        <taxon>Tricladiaceae</taxon>
        <taxon>Cudoniella</taxon>
    </lineage>
</organism>
<keyword evidence="7" id="KW-0732">Signal</keyword>
<dbReference type="AlphaFoldDB" id="A0A8H4RWM2"/>
<dbReference type="EMBL" id="JAAMPI010000096">
    <property type="protein sequence ID" value="KAF4635842.1"/>
    <property type="molecule type" value="Genomic_DNA"/>
</dbReference>
<feature type="transmembrane region" description="Helical" evidence="6">
    <location>
        <begin position="68"/>
        <end position="85"/>
    </location>
</feature>
<dbReference type="PANTHER" id="PTHR33048">
    <property type="entry name" value="PTH11-LIKE INTEGRAL MEMBRANE PROTEIN (AFU_ORTHOLOGUE AFUA_5G11245)"/>
    <property type="match status" value="1"/>
</dbReference>
<dbReference type="InterPro" id="IPR052337">
    <property type="entry name" value="SAT4-like"/>
</dbReference>
<name>A0A8H4RWM2_9HELO</name>
<feature type="transmembrane region" description="Helical" evidence="6">
    <location>
        <begin position="142"/>
        <end position="166"/>
    </location>
</feature>
<reference evidence="9 10" key="1">
    <citation type="submission" date="2020-03" db="EMBL/GenBank/DDBJ databases">
        <title>Draft Genome Sequence of Cudoniella acicularis.</title>
        <authorList>
            <person name="Buettner E."/>
            <person name="Kellner H."/>
        </authorList>
    </citation>
    <scope>NUCLEOTIDE SEQUENCE [LARGE SCALE GENOMIC DNA]</scope>
    <source>
        <strain evidence="9 10">DSM 108380</strain>
    </source>
</reference>
<dbReference type="Pfam" id="PF20684">
    <property type="entry name" value="Fung_rhodopsin"/>
    <property type="match status" value="1"/>
</dbReference>
<dbReference type="PANTHER" id="PTHR33048:SF57">
    <property type="entry name" value="INTEGRAL MEMBRANE PROTEIN-RELATED"/>
    <property type="match status" value="1"/>
</dbReference>
<keyword evidence="4 6" id="KW-0472">Membrane</keyword>
<evidence type="ECO:0000256" key="2">
    <source>
        <dbReference type="ARBA" id="ARBA00022692"/>
    </source>
</evidence>
<comment type="similarity">
    <text evidence="5">Belongs to the SAT4 family.</text>
</comment>
<feature type="domain" description="Rhodopsin" evidence="8">
    <location>
        <begin position="70"/>
        <end position="196"/>
    </location>
</feature>
<evidence type="ECO:0000256" key="6">
    <source>
        <dbReference type="SAM" id="Phobius"/>
    </source>
</evidence>
<dbReference type="Proteomes" id="UP000566819">
    <property type="component" value="Unassembled WGS sequence"/>
</dbReference>